<comment type="caution">
    <text evidence="1">The sequence shown here is derived from an EMBL/GenBank/DDBJ whole genome shotgun (WGS) entry which is preliminary data.</text>
</comment>
<evidence type="ECO:0000313" key="2">
    <source>
        <dbReference type="Proteomes" id="UP000639643"/>
    </source>
</evidence>
<gene>
    <name evidence="1" type="ORF">CMUS01_13176</name>
</gene>
<dbReference type="EMBL" id="WIGM01000804">
    <property type="protein sequence ID" value="KAF6811903.1"/>
    <property type="molecule type" value="Genomic_DNA"/>
</dbReference>
<keyword evidence="2" id="KW-1185">Reference proteome</keyword>
<organism evidence="1 2">
    <name type="scientific">Colletotrichum musicola</name>
    <dbReference type="NCBI Taxonomy" id="2175873"/>
    <lineage>
        <taxon>Eukaryota</taxon>
        <taxon>Fungi</taxon>
        <taxon>Dikarya</taxon>
        <taxon>Ascomycota</taxon>
        <taxon>Pezizomycotina</taxon>
        <taxon>Sordariomycetes</taxon>
        <taxon>Hypocreomycetidae</taxon>
        <taxon>Glomerellales</taxon>
        <taxon>Glomerellaceae</taxon>
        <taxon>Colletotrichum</taxon>
        <taxon>Colletotrichum orchidearum species complex</taxon>
    </lineage>
</organism>
<accession>A0A8H6JFD0</accession>
<evidence type="ECO:0000313" key="1">
    <source>
        <dbReference type="EMBL" id="KAF6811903.1"/>
    </source>
</evidence>
<reference evidence="1" key="1">
    <citation type="journal article" date="2020" name="Phytopathology">
        <title>Genome Sequence Resources of Colletotrichum truncatum, C. plurivorum, C. musicola, and C. sojae: Four Species Pathogenic to Soybean (Glycine max).</title>
        <authorList>
            <person name="Rogerio F."/>
            <person name="Boufleur T.R."/>
            <person name="Ciampi-Guillardi M."/>
            <person name="Sukno S.A."/>
            <person name="Thon M.R."/>
            <person name="Massola Junior N.S."/>
            <person name="Baroncelli R."/>
        </authorList>
    </citation>
    <scope>NUCLEOTIDE SEQUENCE</scope>
    <source>
        <strain evidence="1">LFN0074</strain>
    </source>
</reference>
<protein>
    <submittedName>
        <fullName evidence="1">Uncharacterized protein</fullName>
    </submittedName>
</protein>
<name>A0A8H6JFD0_9PEZI</name>
<dbReference type="AlphaFoldDB" id="A0A8H6JFD0"/>
<proteinExistence type="predicted"/>
<dbReference type="Proteomes" id="UP000639643">
    <property type="component" value="Unassembled WGS sequence"/>
</dbReference>
<sequence length="118" mass="13665">MVFYPYGLPKGHPDADENFQARRSLIDITAAMLLYFRRPVRRSLSWQQALASTPLRKRRRRPKTSLGLAYEWQDRLSAGTLEKQPIVAAYQPRQFVLPGGEKKIDMRLIKPKPLSRAD</sequence>